<keyword evidence="2" id="KW-0472">Membrane</keyword>
<protein>
    <recommendedName>
        <fullName evidence="3">AB hydrolase-1 domain-containing protein</fullName>
    </recommendedName>
</protein>
<keyword evidence="5" id="KW-1185">Reference proteome</keyword>
<comment type="caution">
    <text evidence="4">The sequence shown here is derived from an EMBL/GenBank/DDBJ whole genome shotgun (WGS) entry which is preliminary data.</text>
</comment>
<evidence type="ECO:0000259" key="3">
    <source>
        <dbReference type="Pfam" id="PF00561"/>
    </source>
</evidence>
<dbReference type="Proteomes" id="UP001187471">
    <property type="component" value="Unassembled WGS sequence"/>
</dbReference>
<dbReference type="InterPro" id="IPR000073">
    <property type="entry name" value="AB_hydrolase_1"/>
</dbReference>
<keyword evidence="2" id="KW-1133">Transmembrane helix</keyword>
<name>A0AA88QTY5_9ASTE</name>
<feature type="transmembrane region" description="Helical" evidence="2">
    <location>
        <begin position="52"/>
        <end position="73"/>
    </location>
</feature>
<dbReference type="GO" id="GO:0016787">
    <property type="term" value="F:hydrolase activity"/>
    <property type="evidence" value="ECO:0007669"/>
    <property type="project" value="UniProtKB-ARBA"/>
</dbReference>
<sequence length="487" mass="53666">ITISKQYSKPGLNLCHKPSSPMALAAKEPDTTASNRPKPPPHKPTSPNPFTFWFYFILTVSLITLLTVSLSFLTNPQDPKAWFLSLPPALRQHYSAGRTIKVQTAPNHPPLEVFSIQDGPTDSNTILIVHGLGCSSYTFRQIVKSLGHKGIRTVAIDLPGSGFSDKSTVVVEENLNGGVFGRVWEIYSDIKEKGLFWGFDQLIENGYVDFEANEVRVSKRESVRAIELGPEEVGRVLVQVVDSLGLAPVDLVLHDSALGLVANWVSENLGLVRSMTLLDTTSSATALPLWVLEVPVVREVVLGFEFVFSRVVGKWCWKSIGGSDVEAHRVLLKGRDGREAVVGMGRKLNGSFDLGEWSSLDGVKGLPMQVMWSSVWSEEWNEEGRRVADALPQARFVTHSGGRWPQGDTTELAENIYQFVSSLPKSIRQAKEEPIPEHIQKLLDEAESTDHHNHHHGHGGHHHSDGHGHAHAGGYMDAYGLDHGWAS</sequence>
<evidence type="ECO:0000313" key="5">
    <source>
        <dbReference type="Proteomes" id="UP001187471"/>
    </source>
</evidence>
<evidence type="ECO:0000256" key="1">
    <source>
        <dbReference type="SAM" id="MobiDB-lite"/>
    </source>
</evidence>
<dbReference type="AlphaFoldDB" id="A0AA88QTY5"/>
<dbReference type="InterPro" id="IPR029058">
    <property type="entry name" value="AB_hydrolase_fold"/>
</dbReference>
<evidence type="ECO:0000313" key="4">
    <source>
        <dbReference type="EMBL" id="KAK2976057.1"/>
    </source>
</evidence>
<evidence type="ECO:0000256" key="2">
    <source>
        <dbReference type="SAM" id="Phobius"/>
    </source>
</evidence>
<keyword evidence="2" id="KW-0812">Transmembrane</keyword>
<feature type="non-terminal residue" evidence="4">
    <location>
        <position position="487"/>
    </location>
</feature>
<proteinExistence type="predicted"/>
<dbReference type="Gene3D" id="3.40.50.1820">
    <property type="entry name" value="alpha/beta hydrolase"/>
    <property type="match status" value="1"/>
</dbReference>
<feature type="region of interest" description="Disordered" evidence="1">
    <location>
        <begin position="448"/>
        <end position="469"/>
    </location>
</feature>
<dbReference type="Pfam" id="PF00561">
    <property type="entry name" value="Abhydrolase_1"/>
    <property type="match status" value="1"/>
</dbReference>
<gene>
    <name evidence="4" type="ORF">RJ640_024785</name>
</gene>
<feature type="region of interest" description="Disordered" evidence="1">
    <location>
        <begin position="16"/>
        <end position="44"/>
    </location>
</feature>
<dbReference type="SUPFAM" id="SSF53474">
    <property type="entry name" value="alpha/beta-Hydrolases"/>
    <property type="match status" value="1"/>
</dbReference>
<accession>A0AA88QTY5</accession>
<feature type="compositionally biased region" description="Basic residues" evidence="1">
    <location>
        <begin position="452"/>
        <end position="461"/>
    </location>
</feature>
<organism evidence="4 5">
    <name type="scientific">Escallonia rubra</name>
    <dbReference type="NCBI Taxonomy" id="112253"/>
    <lineage>
        <taxon>Eukaryota</taxon>
        <taxon>Viridiplantae</taxon>
        <taxon>Streptophyta</taxon>
        <taxon>Embryophyta</taxon>
        <taxon>Tracheophyta</taxon>
        <taxon>Spermatophyta</taxon>
        <taxon>Magnoliopsida</taxon>
        <taxon>eudicotyledons</taxon>
        <taxon>Gunneridae</taxon>
        <taxon>Pentapetalae</taxon>
        <taxon>asterids</taxon>
        <taxon>campanulids</taxon>
        <taxon>Escalloniales</taxon>
        <taxon>Escalloniaceae</taxon>
        <taxon>Escallonia</taxon>
    </lineage>
</organism>
<feature type="domain" description="AB hydrolase-1" evidence="3">
    <location>
        <begin position="125"/>
        <end position="290"/>
    </location>
</feature>
<dbReference type="EMBL" id="JAVXUO010002120">
    <property type="protein sequence ID" value="KAK2976057.1"/>
    <property type="molecule type" value="Genomic_DNA"/>
</dbReference>
<reference evidence="4" key="1">
    <citation type="submission" date="2022-12" db="EMBL/GenBank/DDBJ databases">
        <title>Draft genome assemblies for two species of Escallonia (Escalloniales).</title>
        <authorList>
            <person name="Chanderbali A."/>
            <person name="Dervinis C."/>
            <person name="Anghel I."/>
            <person name="Soltis D."/>
            <person name="Soltis P."/>
            <person name="Zapata F."/>
        </authorList>
    </citation>
    <scope>NUCLEOTIDE SEQUENCE</scope>
    <source>
        <strain evidence="4">UCBG92.1500</strain>
        <tissue evidence="4">Leaf</tissue>
    </source>
</reference>